<proteinExistence type="inferred from homology"/>
<organism evidence="4 5">
    <name type="scientific">Taxus chinensis</name>
    <name type="common">Chinese yew</name>
    <name type="synonym">Taxus wallichiana var. chinensis</name>
    <dbReference type="NCBI Taxonomy" id="29808"/>
    <lineage>
        <taxon>Eukaryota</taxon>
        <taxon>Viridiplantae</taxon>
        <taxon>Streptophyta</taxon>
        <taxon>Embryophyta</taxon>
        <taxon>Tracheophyta</taxon>
        <taxon>Spermatophyta</taxon>
        <taxon>Pinopsida</taxon>
        <taxon>Pinidae</taxon>
        <taxon>Conifers II</taxon>
        <taxon>Cupressales</taxon>
        <taxon>Taxaceae</taxon>
        <taxon>Taxus</taxon>
    </lineage>
</organism>
<dbReference type="Proteomes" id="UP000824469">
    <property type="component" value="Unassembled WGS sequence"/>
</dbReference>
<evidence type="ECO:0000256" key="1">
    <source>
        <dbReference type="ARBA" id="ARBA00005474"/>
    </source>
</evidence>
<evidence type="ECO:0000313" key="4">
    <source>
        <dbReference type="EMBL" id="KAH9312675.1"/>
    </source>
</evidence>
<protein>
    <recommendedName>
        <fullName evidence="3">LOB domain-containing protein</fullName>
    </recommendedName>
</protein>
<keyword evidence="2" id="KW-0732">Signal</keyword>
<keyword evidence="5" id="KW-1185">Reference proteome</keyword>
<name>A0AA38FZI7_TAXCH</name>
<dbReference type="PROSITE" id="PS50891">
    <property type="entry name" value="LOB"/>
    <property type="match status" value="1"/>
</dbReference>
<reference evidence="4 5" key="1">
    <citation type="journal article" date="2021" name="Nat. Plants">
        <title>The Taxus genome provides insights into paclitaxel biosynthesis.</title>
        <authorList>
            <person name="Xiong X."/>
            <person name="Gou J."/>
            <person name="Liao Q."/>
            <person name="Li Y."/>
            <person name="Zhou Q."/>
            <person name="Bi G."/>
            <person name="Li C."/>
            <person name="Du R."/>
            <person name="Wang X."/>
            <person name="Sun T."/>
            <person name="Guo L."/>
            <person name="Liang H."/>
            <person name="Lu P."/>
            <person name="Wu Y."/>
            <person name="Zhang Z."/>
            <person name="Ro D.K."/>
            <person name="Shang Y."/>
            <person name="Huang S."/>
            <person name="Yan J."/>
        </authorList>
    </citation>
    <scope>NUCLEOTIDE SEQUENCE [LARGE SCALE GENOMIC DNA]</scope>
    <source>
        <strain evidence="4">Ta-2019</strain>
    </source>
</reference>
<accession>A0AA38FZI7</accession>
<feature type="domain" description="LOB" evidence="3">
    <location>
        <begin position="83"/>
        <end position="118"/>
    </location>
</feature>
<dbReference type="EMBL" id="JAHRHJ020000006">
    <property type="protein sequence ID" value="KAH9312675.1"/>
    <property type="molecule type" value="Genomic_DNA"/>
</dbReference>
<feature type="chain" id="PRO_5041320709" description="LOB domain-containing protein" evidence="2">
    <location>
        <begin position="19"/>
        <end position="118"/>
    </location>
</feature>
<dbReference type="Pfam" id="PF03195">
    <property type="entry name" value="LOB"/>
    <property type="match status" value="1"/>
</dbReference>
<feature type="non-terminal residue" evidence="4">
    <location>
        <position position="118"/>
    </location>
</feature>
<dbReference type="PANTHER" id="PTHR31301:SF206">
    <property type="entry name" value="LOB DOMAIN-CONTAINING PROTEIN 1"/>
    <property type="match status" value="1"/>
</dbReference>
<feature type="signal peptide" evidence="2">
    <location>
        <begin position="1"/>
        <end position="18"/>
    </location>
</feature>
<evidence type="ECO:0000256" key="2">
    <source>
        <dbReference type="SAM" id="SignalP"/>
    </source>
</evidence>
<dbReference type="PANTHER" id="PTHR31301">
    <property type="entry name" value="LOB DOMAIN-CONTAINING PROTEIN 4-RELATED"/>
    <property type="match status" value="1"/>
</dbReference>
<dbReference type="InterPro" id="IPR004883">
    <property type="entry name" value="LOB"/>
</dbReference>
<dbReference type="AlphaFoldDB" id="A0AA38FZI7"/>
<comment type="caution">
    <text evidence="4">The sequence shown here is derived from an EMBL/GenBank/DDBJ whole genome shotgun (WGS) entry which is preliminary data.</text>
</comment>
<evidence type="ECO:0000313" key="5">
    <source>
        <dbReference type="Proteomes" id="UP000824469"/>
    </source>
</evidence>
<gene>
    <name evidence="4" type="ORF">KI387_027710</name>
</gene>
<evidence type="ECO:0000259" key="3">
    <source>
        <dbReference type="PROSITE" id="PS50891"/>
    </source>
</evidence>
<sequence>MLLKSFVYLTFWVSHLQCDVDCFEGFFKIRFLTLDDDKATRLTMVMIKTSINTHRYHSYKALCTIVNPVGKGNGNGNGKASATPCAACKILRRRCVEKFLLAPYFPPNNLHKFATAHH</sequence>
<comment type="similarity">
    <text evidence="1">Belongs to the LOB domain-containing protein family.</text>
</comment>